<dbReference type="Gene3D" id="4.10.830.40">
    <property type="match status" value="1"/>
</dbReference>
<evidence type="ECO:0000256" key="2">
    <source>
        <dbReference type="ARBA" id="ARBA00007590"/>
    </source>
</evidence>
<evidence type="ECO:0000256" key="8">
    <source>
        <dbReference type="ARBA" id="ARBA00022859"/>
    </source>
</evidence>
<dbReference type="PROSITE" id="PS50089">
    <property type="entry name" value="ZF_RING_2"/>
    <property type="match status" value="1"/>
</dbReference>
<dbReference type="Gene3D" id="1.10.10.1740">
    <property type="entry name" value="Transmembrane protein 14-like"/>
    <property type="match status" value="1"/>
</dbReference>
<dbReference type="InterPro" id="IPR058030">
    <property type="entry name" value="TRIM8/14/16/25/29/45/65_CC"/>
</dbReference>
<evidence type="ECO:0000256" key="7">
    <source>
        <dbReference type="ARBA" id="ARBA00022833"/>
    </source>
</evidence>
<evidence type="ECO:0000256" key="10">
    <source>
        <dbReference type="ARBA" id="ARBA00023136"/>
    </source>
</evidence>
<organism evidence="17 18">
    <name type="scientific">Pangasianodon hypophthalmus</name>
    <name type="common">Striped catfish</name>
    <name type="synonym">Helicophagus hypophthalmus</name>
    <dbReference type="NCBI Taxonomy" id="310915"/>
    <lineage>
        <taxon>Eukaryota</taxon>
        <taxon>Metazoa</taxon>
        <taxon>Chordata</taxon>
        <taxon>Craniata</taxon>
        <taxon>Vertebrata</taxon>
        <taxon>Euteleostomi</taxon>
        <taxon>Actinopterygii</taxon>
        <taxon>Neopterygii</taxon>
        <taxon>Teleostei</taxon>
        <taxon>Ostariophysi</taxon>
        <taxon>Siluriformes</taxon>
        <taxon>Pangasiidae</taxon>
        <taxon>Pangasianodon</taxon>
    </lineage>
</organism>
<dbReference type="Proteomes" id="UP000327468">
    <property type="component" value="Chromosome 22"/>
</dbReference>
<evidence type="ECO:0000256" key="6">
    <source>
        <dbReference type="ARBA" id="ARBA00022771"/>
    </source>
</evidence>
<dbReference type="EMBL" id="VFJC01000023">
    <property type="protein sequence ID" value="KAB5533072.1"/>
    <property type="molecule type" value="Genomic_DNA"/>
</dbReference>
<evidence type="ECO:0000256" key="3">
    <source>
        <dbReference type="ARBA" id="ARBA00022588"/>
    </source>
</evidence>
<dbReference type="InterPro" id="IPR003877">
    <property type="entry name" value="SPRY_dom"/>
</dbReference>
<keyword evidence="12" id="KW-0175">Coiled coil</keyword>
<evidence type="ECO:0000313" key="17">
    <source>
        <dbReference type="EMBL" id="KAB5533072.1"/>
    </source>
</evidence>
<name>A0A5N5KS13_PANHP</name>
<dbReference type="Gene3D" id="3.30.160.60">
    <property type="entry name" value="Classic Zinc Finger"/>
    <property type="match status" value="1"/>
</dbReference>
<keyword evidence="4 13" id="KW-0812">Transmembrane</keyword>
<keyword evidence="6 11" id="KW-0863">Zinc-finger</keyword>
<evidence type="ECO:0000256" key="12">
    <source>
        <dbReference type="SAM" id="Coils"/>
    </source>
</evidence>
<dbReference type="Pfam" id="PF00643">
    <property type="entry name" value="zf-B_box"/>
    <property type="match status" value="1"/>
</dbReference>
<dbReference type="SUPFAM" id="SSF49899">
    <property type="entry name" value="Concanavalin A-like lectins/glucanases"/>
    <property type="match status" value="1"/>
</dbReference>
<keyword evidence="7" id="KW-0862">Zinc</keyword>
<comment type="similarity">
    <text evidence="2">Belongs to the TMEM14 family.</text>
</comment>
<dbReference type="InterPro" id="IPR051051">
    <property type="entry name" value="E3_ubiq-ligase_TRIM/RNF"/>
</dbReference>
<dbReference type="InterPro" id="IPR005349">
    <property type="entry name" value="TMEM14"/>
</dbReference>
<dbReference type="SMART" id="SM00449">
    <property type="entry name" value="SPRY"/>
    <property type="match status" value="1"/>
</dbReference>
<evidence type="ECO:0008006" key="19">
    <source>
        <dbReference type="Google" id="ProtNLM"/>
    </source>
</evidence>
<dbReference type="Pfam" id="PF00622">
    <property type="entry name" value="SPRY"/>
    <property type="match status" value="1"/>
</dbReference>
<dbReference type="GO" id="GO:0008270">
    <property type="term" value="F:zinc ion binding"/>
    <property type="evidence" value="ECO:0007669"/>
    <property type="project" value="UniProtKB-KW"/>
</dbReference>
<dbReference type="FunFam" id="1.10.10.1740:FF:000002">
    <property type="entry name" value="Transmembrane protein 14C"/>
    <property type="match status" value="1"/>
</dbReference>
<reference evidence="17 18" key="1">
    <citation type="submission" date="2019-06" db="EMBL/GenBank/DDBJ databases">
        <title>A chromosome-scale genome assembly of the striped catfish, Pangasianodon hypophthalmus.</title>
        <authorList>
            <person name="Wen M."/>
            <person name="Zahm M."/>
            <person name="Roques C."/>
            <person name="Cabau C."/>
            <person name="Klopp C."/>
            <person name="Donnadieu C."/>
            <person name="Jouanno E."/>
            <person name="Avarre J.-C."/>
            <person name="Campet M."/>
            <person name="Ha T.T.T."/>
            <person name="Dugue R."/>
            <person name="Lampietro C."/>
            <person name="Louis A."/>
            <person name="Herpin A."/>
            <person name="Echchiki A."/>
            <person name="Berthelot C."/>
            <person name="Parey E."/>
            <person name="Roest-Crollius H."/>
            <person name="Braasch I."/>
            <person name="Postlethwait J."/>
            <person name="Bobe J."/>
            <person name="Montfort J."/>
            <person name="Bouchez O."/>
            <person name="Begum T."/>
            <person name="Schartl M."/>
            <person name="Guiguen Y."/>
        </authorList>
    </citation>
    <scope>NUCLEOTIDE SEQUENCE [LARGE SCALE GENOMIC DNA]</scope>
    <source>
        <strain evidence="17 18">Indonesia</strain>
        <tissue evidence="17">Blood</tissue>
    </source>
</reference>
<dbReference type="InterPro" id="IPR001870">
    <property type="entry name" value="B30.2/SPRY"/>
</dbReference>
<dbReference type="InterPro" id="IPR013083">
    <property type="entry name" value="Znf_RING/FYVE/PHD"/>
</dbReference>
<dbReference type="AlphaFoldDB" id="A0A5N5KS13"/>
<accession>A0A5N5KS13</accession>
<dbReference type="InterPro" id="IPR003879">
    <property type="entry name" value="Butyrophylin_SPRY"/>
</dbReference>
<dbReference type="Gene3D" id="2.60.120.920">
    <property type="match status" value="1"/>
</dbReference>
<dbReference type="InterPro" id="IPR001841">
    <property type="entry name" value="Znf_RING"/>
</dbReference>
<evidence type="ECO:0000256" key="13">
    <source>
        <dbReference type="SAM" id="Phobius"/>
    </source>
</evidence>
<evidence type="ECO:0000256" key="4">
    <source>
        <dbReference type="ARBA" id="ARBA00022692"/>
    </source>
</evidence>
<keyword evidence="18" id="KW-1185">Reference proteome</keyword>
<evidence type="ECO:0000256" key="5">
    <source>
        <dbReference type="ARBA" id="ARBA00022723"/>
    </source>
</evidence>
<feature type="domain" description="RING-type" evidence="14">
    <location>
        <begin position="15"/>
        <end position="58"/>
    </location>
</feature>
<dbReference type="Pfam" id="PF03647">
    <property type="entry name" value="Tmemb_14"/>
    <property type="match status" value="1"/>
</dbReference>
<comment type="caution">
    <text evidence="17">The sequence shown here is derived from an EMBL/GenBank/DDBJ whole genome shotgun (WGS) entry which is preliminary data.</text>
</comment>
<dbReference type="SUPFAM" id="SSF57845">
    <property type="entry name" value="B-box zinc-binding domain"/>
    <property type="match status" value="1"/>
</dbReference>
<dbReference type="InterPro" id="IPR044890">
    <property type="entry name" value="TMEM14_sf"/>
</dbReference>
<dbReference type="CDD" id="cd19769">
    <property type="entry name" value="Bbox2_TRIM16-like"/>
    <property type="match status" value="1"/>
</dbReference>
<keyword evidence="10 13" id="KW-0472">Membrane</keyword>
<evidence type="ECO:0000256" key="9">
    <source>
        <dbReference type="ARBA" id="ARBA00022989"/>
    </source>
</evidence>
<keyword evidence="5" id="KW-0479">Metal-binding</keyword>
<sequence>MAEAKICVDEAQFCCSICLDLLKDPVTIPCGHSYCMDCIRHFWDQEAQVRACCCPQCRRGFTVRPELNRNTVLAELVEKLRQTGFSRSSPTAVPGAEGVTCDVCIGGKRPAVTSCLVCLVSYCDVHVQPHYESPAFKKHKLVPACNWLQEKICSVHDRLYEFYCRKEQVCVCYLCTVEEHKTHDTVTAETARAEKADELSRLNKTINQRIQQGEKVSQDLRKAINRTKLSAQAARNEVEKIFADLLASIQRRRLEVMELLRAQEESELREAEQLLEKTELEIMDLKKKNTELQKTLQMDDNIDFLQNCQSLKYPSESCIIVRSTHKITFEQVVQSVSKLQQSLEDICSTEMSNISDTIKEVHIFHGQKARRTETPAPPKLLPSSEPKTREDFLNYACYLTLDSTADHPNLRVSNRAVEWVNCIDQAVSDNGWPQVLCREGLTGRCYWEVEWNGSGICSIGLSQAGESATPRLENGFGRDNLSWGLDCFQLTYMYRHANENIKIVAPKSANRVGIYLDHRAGTLSFYSITNTVNLLHQVHTHFTQPLYPGFALWANGWKSRNLTGWSCEGIDFDFELVQVTPKKALVMAVDWAGYGYAALVASGGVMGYVKAGSVPSLAAGLLFGGLAGFGAYQMSHNPQNIWVSLATSGTLAALMGKRFYNSRKIMPAGIVAGASILMLAKLGIGVLQKPQDS</sequence>
<keyword evidence="3" id="KW-0399">Innate immunity</keyword>
<dbReference type="PRINTS" id="PR01407">
    <property type="entry name" value="BUTYPHLNCDUF"/>
</dbReference>
<evidence type="ECO:0000256" key="11">
    <source>
        <dbReference type="PROSITE-ProRule" id="PRU00024"/>
    </source>
</evidence>
<feature type="domain" description="B30.2/SPRY" evidence="16">
    <location>
        <begin position="379"/>
        <end position="569"/>
    </location>
</feature>
<feature type="coiled-coil region" evidence="12">
    <location>
        <begin position="217"/>
        <end position="295"/>
    </location>
</feature>
<dbReference type="SUPFAM" id="SSF57850">
    <property type="entry name" value="RING/U-box"/>
    <property type="match status" value="1"/>
</dbReference>
<dbReference type="Pfam" id="PF25600">
    <property type="entry name" value="TRIM_CC"/>
    <property type="match status" value="1"/>
</dbReference>
<dbReference type="PROSITE" id="PS00518">
    <property type="entry name" value="ZF_RING_1"/>
    <property type="match status" value="1"/>
</dbReference>
<dbReference type="SMART" id="SM00336">
    <property type="entry name" value="BBOX"/>
    <property type="match status" value="1"/>
</dbReference>
<protein>
    <recommendedName>
        <fullName evidence="19">RING-type E3 ubiquitin transferase</fullName>
    </recommendedName>
</protein>
<feature type="transmembrane region" description="Helical" evidence="13">
    <location>
        <begin position="616"/>
        <end position="634"/>
    </location>
</feature>
<gene>
    <name evidence="17" type="ORF">PHYPO_G00127440</name>
</gene>
<dbReference type="InterPro" id="IPR017907">
    <property type="entry name" value="Znf_RING_CS"/>
</dbReference>
<feature type="domain" description="B box-type" evidence="15">
    <location>
        <begin position="148"/>
        <end position="188"/>
    </location>
</feature>
<dbReference type="InterPro" id="IPR000315">
    <property type="entry name" value="Znf_B-box"/>
</dbReference>
<feature type="transmembrane region" description="Helical" evidence="13">
    <location>
        <begin position="591"/>
        <end position="609"/>
    </location>
</feature>
<proteinExistence type="inferred from homology"/>
<dbReference type="PROSITE" id="PS50119">
    <property type="entry name" value="ZF_BBOX"/>
    <property type="match status" value="1"/>
</dbReference>
<dbReference type="PANTHER" id="PTHR25465:SF5">
    <property type="entry name" value="E3 UBIQUITIN_ISG15 LIGASE TRIM25-RELATED"/>
    <property type="match status" value="1"/>
</dbReference>
<dbReference type="Gene3D" id="3.30.40.10">
    <property type="entry name" value="Zinc/RING finger domain, C3HC4 (zinc finger)"/>
    <property type="match status" value="1"/>
</dbReference>
<dbReference type="GO" id="GO:0045087">
    <property type="term" value="P:innate immune response"/>
    <property type="evidence" value="ECO:0007669"/>
    <property type="project" value="UniProtKB-KW"/>
</dbReference>
<evidence type="ECO:0000313" key="18">
    <source>
        <dbReference type="Proteomes" id="UP000327468"/>
    </source>
</evidence>
<dbReference type="Pfam" id="PF15227">
    <property type="entry name" value="zf-C3HC4_4"/>
    <property type="match status" value="1"/>
</dbReference>
<evidence type="ECO:0000259" key="15">
    <source>
        <dbReference type="PROSITE" id="PS50119"/>
    </source>
</evidence>
<keyword evidence="8" id="KW-0391">Immunity</keyword>
<feature type="transmembrane region" description="Helical" evidence="13">
    <location>
        <begin position="668"/>
        <end position="687"/>
    </location>
</feature>
<dbReference type="SMART" id="SM00184">
    <property type="entry name" value="RING"/>
    <property type="match status" value="1"/>
</dbReference>
<evidence type="ECO:0000259" key="14">
    <source>
        <dbReference type="PROSITE" id="PS50089"/>
    </source>
</evidence>
<dbReference type="InterPro" id="IPR013320">
    <property type="entry name" value="ConA-like_dom_sf"/>
</dbReference>
<dbReference type="GO" id="GO:0016020">
    <property type="term" value="C:membrane"/>
    <property type="evidence" value="ECO:0007669"/>
    <property type="project" value="UniProtKB-SubCell"/>
</dbReference>
<evidence type="ECO:0000259" key="16">
    <source>
        <dbReference type="PROSITE" id="PS50188"/>
    </source>
</evidence>
<dbReference type="InterPro" id="IPR043136">
    <property type="entry name" value="B30.2/SPRY_sf"/>
</dbReference>
<keyword evidence="9 13" id="KW-1133">Transmembrane helix</keyword>
<dbReference type="PROSITE" id="PS50188">
    <property type="entry name" value="B302_SPRY"/>
    <property type="match status" value="1"/>
</dbReference>
<comment type="subcellular location">
    <subcellularLocation>
        <location evidence="1">Membrane</location>
        <topology evidence="1">Multi-pass membrane protein</topology>
    </subcellularLocation>
</comment>
<evidence type="ECO:0000256" key="1">
    <source>
        <dbReference type="ARBA" id="ARBA00004141"/>
    </source>
</evidence>
<dbReference type="PANTHER" id="PTHR25465">
    <property type="entry name" value="B-BOX DOMAIN CONTAINING"/>
    <property type="match status" value="1"/>
</dbReference>